<dbReference type="PANTHER" id="PTHR32026">
    <property type="entry name" value="METHYLTRANSFERASE-LIKE PROTEIN 24"/>
    <property type="match status" value="1"/>
</dbReference>
<proteinExistence type="predicted"/>
<dbReference type="AlphaFoldDB" id="E3NA63"/>
<evidence type="ECO:0000313" key="3">
    <source>
        <dbReference type="EMBL" id="EFO90932.1"/>
    </source>
</evidence>
<dbReference type="STRING" id="31234.E3NA63"/>
<dbReference type="HOGENOM" id="CLU_074434_0_0_1"/>
<dbReference type="EMBL" id="DS268571">
    <property type="protein sequence ID" value="EFO90932.1"/>
    <property type="molecule type" value="Genomic_DNA"/>
</dbReference>
<feature type="domain" description="Methyltransferase FkbM" evidence="2">
    <location>
        <begin position="121"/>
        <end position="265"/>
    </location>
</feature>
<organism evidence="4">
    <name type="scientific">Caenorhabditis remanei</name>
    <name type="common">Caenorhabditis vulgaris</name>
    <dbReference type="NCBI Taxonomy" id="31234"/>
    <lineage>
        <taxon>Eukaryota</taxon>
        <taxon>Metazoa</taxon>
        <taxon>Ecdysozoa</taxon>
        <taxon>Nematoda</taxon>
        <taxon>Chromadorea</taxon>
        <taxon>Rhabditida</taxon>
        <taxon>Rhabditina</taxon>
        <taxon>Rhabditomorpha</taxon>
        <taxon>Rhabditoidea</taxon>
        <taxon>Rhabditidae</taxon>
        <taxon>Peloderinae</taxon>
        <taxon>Caenorhabditis</taxon>
    </lineage>
</organism>
<dbReference type="PANTHER" id="PTHR32026:SF6">
    <property type="entry name" value="METHYLTRANSFERASE FKBM DOMAIN-CONTAINING PROTEIN"/>
    <property type="match status" value="1"/>
</dbReference>
<dbReference type="SUPFAM" id="SSF53335">
    <property type="entry name" value="S-adenosyl-L-methionine-dependent methyltransferases"/>
    <property type="match status" value="1"/>
</dbReference>
<keyword evidence="1" id="KW-1133">Transmembrane helix</keyword>
<dbReference type="eggNOG" id="ENOG502S02V">
    <property type="taxonomic scope" value="Eukaryota"/>
</dbReference>
<protein>
    <recommendedName>
        <fullName evidence="2">Methyltransferase FkbM domain-containing protein</fullName>
    </recommendedName>
</protein>
<evidence type="ECO:0000256" key="1">
    <source>
        <dbReference type="SAM" id="Phobius"/>
    </source>
</evidence>
<evidence type="ECO:0000313" key="4">
    <source>
        <dbReference type="Proteomes" id="UP000008281"/>
    </source>
</evidence>
<evidence type="ECO:0000259" key="2">
    <source>
        <dbReference type="Pfam" id="PF05050"/>
    </source>
</evidence>
<sequence>MTQNYRFLAVLLLCSIFIYLMFNRFGKKKAASQPFISNNLLLDSITPNSDITQEKLDLPQSSLQTQFYSLEQKNLRKTALQRVDEDRRGLLDAANGTDHKAFYKAVKPEVFCEKNERIGYKGDGGKQVCNPGAVRKEDCTLLSLGLHNQIDYDHAIFNATGRHCKILGADMNSQNAKTQKSYEEMGGEIFVGKIPANLTIPEMLEKTGRSEVELLKIDIEGGEVDGLEPLIMDYYVCQIFIELHGKEPIDHLNMLRMMSRYGFRLFNIEPNPYCKKCCEYSLINELCMVQFGAVPLGITIPH</sequence>
<dbReference type="InterPro" id="IPR029063">
    <property type="entry name" value="SAM-dependent_MTases_sf"/>
</dbReference>
<dbReference type="InterPro" id="IPR026913">
    <property type="entry name" value="METTL24"/>
</dbReference>
<name>E3NA63_CAERE</name>
<reference evidence="3" key="1">
    <citation type="submission" date="2007-07" db="EMBL/GenBank/DDBJ databases">
        <title>PCAP assembly of the Caenorhabditis remanei genome.</title>
        <authorList>
            <consortium name="The Caenorhabditis remanei Sequencing Consortium"/>
            <person name="Wilson R.K."/>
        </authorList>
    </citation>
    <scope>NUCLEOTIDE SEQUENCE [LARGE SCALE GENOMIC DNA]</scope>
    <source>
        <strain evidence="3">PB4641</strain>
    </source>
</reference>
<accession>E3NA63</accession>
<keyword evidence="1" id="KW-0812">Transmembrane</keyword>
<dbReference type="InParanoid" id="E3NA63"/>
<dbReference type="OrthoDB" id="5815019at2759"/>
<feature type="transmembrane region" description="Helical" evidence="1">
    <location>
        <begin position="6"/>
        <end position="22"/>
    </location>
</feature>
<dbReference type="Proteomes" id="UP000008281">
    <property type="component" value="Unassembled WGS sequence"/>
</dbReference>
<keyword evidence="1" id="KW-0472">Membrane</keyword>
<dbReference type="Pfam" id="PF05050">
    <property type="entry name" value="Methyltransf_21"/>
    <property type="match status" value="1"/>
</dbReference>
<gene>
    <name evidence="3" type="ORF">CRE_29043</name>
</gene>
<dbReference type="OMA" id="VEAHCEH"/>
<dbReference type="InterPro" id="IPR006342">
    <property type="entry name" value="FkbM_mtfrase"/>
</dbReference>
<keyword evidence="4" id="KW-1185">Reference proteome</keyword>